<evidence type="ECO:0000256" key="1">
    <source>
        <dbReference type="SAM" id="MobiDB-lite"/>
    </source>
</evidence>
<keyword evidence="2" id="KW-0675">Receptor</keyword>
<dbReference type="Gene3D" id="2.30.29.30">
    <property type="entry name" value="Pleckstrin-homology domain (PH domain)/Phosphotyrosine-binding domain (PTB)"/>
    <property type="match status" value="1"/>
</dbReference>
<dbReference type="WormBase" id="SRAE_1000154600">
    <property type="protein sequence ID" value="SRP11113"/>
    <property type="gene ID" value="WBGene00258153"/>
</dbReference>
<evidence type="ECO:0000313" key="4">
    <source>
        <dbReference type="WBParaSite" id="SRAE_1000154600.1"/>
    </source>
</evidence>
<organism evidence="2">
    <name type="scientific">Strongyloides ratti</name>
    <name type="common">Parasitic roundworm</name>
    <dbReference type="NCBI Taxonomy" id="34506"/>
    <lineage>
        <taxon>Eukaryota</taxon>
        <taxon>Metazoa</taxon>
        <taxon>Ecdysozoa</taxon>
        <taxon>Nematoda</taxon>
        <taxon>Chromadorea</taxon>
        <taxon>Rhabditida</taxon>
        <taxon>Tylenchina</taxon>
        <taxon>Panagrolaimomorpha</taxon>
        <taxon>Strongyloidoidea</taxon>
        <taxon>Strongyloididae</taxon>
        <taxon>Strongyloides</taxon>
    </lineage>
</organism>
<reference evidence="2 3" key="1">
    <citation type="submission" date="2014-09" db="EMBL/GenBank/DDBJ databases">
        <authorList>
            <person name="Martin A.A."/>
        </authorList>
    </citation>
    <scope>NUCLEOTIDE SEQUENCE</scope>
    <source>
        <strain evidence="3">ED321</strain>
        <strain evidence="2">ED321 Heterogonic</strain>
    </source>
</reference>
<dbReference type="EMBL" id="LN609528">
    <property type="protein sequence ID" value="CEF63283.1"/>
    <property type="molecule type" value="Genomic_DNA"/>
</dbReference>
<keyword evidence="3" id="KW-1185">Reference proteome</keyword>
<name>A0A090MW07_STRRB</name>
<gene>
    <name evidence="2 4 5" type="ORF">SRAE_1000154600</name>
</gene>
<dbReference type="SUPFAM" id="SSF50729">
    <property type="entry name" value="PH domain-like"/>
    <property type="match status" value="2"/>
</dbReference>
<dbReference type="WBParaSite" id="SRAE_1000154600.1">
    <property type="protein sequence ID" value="SRAE_1000154600.1"/>
    <property type="gene ID" value="WBGene00258153"/>
</dbReference>
<feature type="region of interest" description="Disordered" evidence="1">
    <location>
        <begin position="316"/>
        <end position="382"/>
    </location>
</feature>
<protein>
    <submittedName>
        <fullName evidence="2 4">Insulin receptor substrate-1, PTB domain and Pleckstrin homology-like domain-containing protein</fullName>
    </submittedName>
</protein>
<feature type="compositionally biased region" description="Basic and acidic residues" evidence="1">
    <location>
        <begin position="334"/>
        <end position="354"/>
    </location>
</feature>
<dbReference type="AlphaFoldDB" id="A0A090MW07"/>
<accession>A0A090MW07</accession>
<evidence type="ECO:0000313" key="3">
    <source>
        <dbReference type="Proteomes" id="UP000035682"/>
    </source>
</evidence>
<evidence type="ECO:0000313" key="5">
    <source>
        <dbReference type="WormBase" id="SRAE_1000154600"/>
    </source>
</evidence>
<dbReference type="InterPro" id="IPR011993">
    <property type="entry name" value="PH-like_dom_sf"/>
</dbReference>
<dbReference type="RefSeq" id="XP_024502485.1">
    <property type="nucleotide sequence ID" value="XM_024648515.1"/>
</dbReference>
<proteinExistence type="predicted"/>
<dbReference type="Proteomes" id="UP000035682">
    <property type="component" value="Unplaced"/>
</dbReference>
<dbReference type="GeneID" id="36375648"/>
<evidence type="ECO:0000313" key="2">
    <source>
        <dbReference type="EMBL" id="CEF63283.1"/>
    </source>
</evidence>
<dbReference type="CTD" id="36375648"/>
<feature type="compositionally biased region" description="Low complexity" evidence="1">
    <location>
        <begin position="357"/>
        <end position="380"/>
    </location>
</feature>
<reference evidence="4" key="2">
    <citation type="submission" date="2020-12" db="UniProtKB">
        <authorList>
            <consortium name="WormBaseParasite"/>
        </authorList>
    </citation>
    <scope>IDENTIFICATION</scope>
</reference>
<dbReference type="STRING" id="34506.A0A090MW07"/>
<sequence>MAYHFRSPFNFSKRKSLLNVDRTNENSPKSPISLKNDKTLEIEKTSIADFAIYPLKERKNRYKQHFIVLLNSEIYLYRKSNDFQKRKQPKIIINLKNIFNISFYKDSETIKSQITIMSDLNTYFIRISETTLLYEWYEILLEKIRVFRSIALQRDVNVNEFFDIAFDCTISVRPKMKKNYGNQQLDALDDLYDKITSTNHITPRVRFCMYYNLVVICNIGIQASHGGCPPFNSNDYIKFPTNVIRDFGKQEKYIFLRIGRCSEVGCGELWFKMESIEKAKEAHIKIMELFDSATEKRKSDVRKYSSQNLAVRMPPHRERSFTNPIAPANNKSLNIEEKSKRAKTWDESVEEPKKRISYSNTSINPNTSSNSRKSSRNLSPALSNIENSDIDLNDIKLENNEKVAKKSSINEAFPKFSDLINNRAERNSDSMSHRGSIASISSAVENMRRVSCYNNDEVNTDFCYVDDVRKLSTSALDSKILVQKSNRFARLNISPKRQQSFTLTNLSPLIQNSSNALLTTDYVVMDSVDTLNIPLTNSSSNVTSPKDSLKLDEVKSFCSDKSDDGVLRSRTNTNVSRNTVFSSERSRVNTFASNKSDNSINSGNNLTISSQFVNDDDFDSSFNRKRSYSLGNKNMVKQHSKDNSDFIGEFESHRCRTLSLNTGTKKNGRITLAKDLKLPGFFDKQFKLSFSDDILLNSNKSFLDRKNICSLLMENKEDIDKEEEPNKIFDNDFLFEKTIEISTKLPTTSIDNLSESNFNTSENLSLCKNNDNSKLLVDYTYDTFVIQNDNNSSDDIPSTFLNYLNNDETSKKIVCVNNDNNFEELPVRKFSANPIKLNLKDSKRHSLFSISPKNEYTFLEKLHNVGKKKDSSDNISKNF</sequence>
<dbReference type="OrthoDB" id="946068at2759"/>